<dbReference type="InterPro" id="IPR003321">
    <property type="entry name" value="Cyt_c552"/>
</dbReference>
<dbReference type="PANTHER" id="PTHR30633">
    <property type="entry name" value="CYTOCHROME C-552 RESPIRATORY NITRITE REDUCTASE"/>
    <property type="match status" value="1"/>
</dbReference>
<name>A0A845LA73_HELGE</name>
<feature type="signal peptide" evidence="11">
    <location>
        <begin position="1"/>
        <end position="24"/>
    </location>
</feature>
<keyword evidence="4" id="KW-0349">Heme</keyword>
<dbReference type="Gene3D" id="1.20.140.10">
    <property type="entry name" value="Butyryl-CoA Dehydrogenase, subunit A, domain 3"/>
    <property type="match status" value="1"/>
</dbReference>
<evidence type="ECO:0000256" key="5">
    <source>
        <dbReference type="ARBA" id="ARBA00022723"/>
    </source>
</evidence>
<keyword evidence="7" id="KW-0106">Calcium</keyword>
<keyword evidence="9" id="KW-0408">Iron</keyword>
<evidence type="ECO:0000256" key="6">
    <source>
        <dbReference type="ARBA" id="ARBA00022729"/>
    </source>
</evidence>
<dbReference type="OrthoDB" id="9780421at2"/>
<evidence type="ECO:0000256" key="3">
    <source>
        <dbReference type="ARBA" id="ARBA00011887"/>
    </source>
</evidence>
<dbReference type="GO" id="GO:0042279">
    <property type="term" value="F:nitrite reductase (cytochrome, ammonia-forming) activity"/>
    <property type="evidence" value="ECO:0007669"/>
    <property type="project" value="UniProtKB-EC"/>
</dbReference>
<evidence type="ECO:0000313" key="13">
    <source>
        <dbReference type="Proteomes" id="UP000471031"/>
    </source>
</evidence>
<dbReference type="InterPro" id="IPR036280">
    <property type="entry name" value="Multihaem_cyt_sf"/>
</dbReference>
<evidence type="ECO:0000313" key="12">
    <source>
        <dbReference type="EMBL" id="MZP41569.1"/>
    </source>
</evidence>
<comment type="caution">
    <text evidence="12">The sequence shown here is derived from an EMBL/GenBank/DDBJ whole genome shotgun (WGS) entry which is preliminary data.</text>
</comment>
<keyword evidence="5" id="KW-0479">Metal-binding</keyword>
<dbReference type="EC" id="1.7.2.2" evidence="3"/>
<comment type="subcellular location">
    <subcellularLocation>
        <location evidence="1">Cell envelope</location>
    </subcellularLocation>
</comment>
<protein>
    <recommendedName>
        <fullName evidence="3">nitrite reductase (cytochrome; ammonia-forming)</fullName>
        <ecNumber evidence="3">1.7.2.2</ecNumber>
    </recommendedName>
</protein>
<dbReference type="GO" id="GO:0019645">
    <property type="term" value="P:anaerobic electron transport chain"/>
    <property type="evidence" value="ECO:0007669"/>
    <property type="project" value="TreeGrafter"/>
</dbReference>
<evidence type="ECO:0000256" key="11">
    <source>
        <dbReference type="SAM" id="SignalP"/>
    </source>
</evidence>
<keyword evidence="8" id="KW-0560">Oxidoreductase</keyword>
<evidence type="ECO:0000256" key="4">
    <source>
        <dbReference type="ARBA" id="ARBA00022617"/>
    </source>
</evidence>
<dbReference type="AlphaFoldDB" id="A0A845LA73"/>
<dbReference type="GO" id="GO:0020037">
    <property type="term" value="F:heme binding"/>
    <property type="evidence" value="ECO:0007669"/>
    <property type="project" value="TreeGrafter"/>
</dbReference>
<dbReference type="Gene3D" id="1.10.1130.10">
    <property type="entry name" value="Flavocytochrome C3, Chain A"/>
    <property type="match status" value="1"/>
</dbReference>
<dbReference type="PROSITE" id="PS51257">
    <property type="entry name" value="PROKAR_LIPOPROTEIN"/>
    <property type="match status" value="1"/>
</dbReference>
<dbReference type="CDD" id="cd00548">
    <property type="entry name" value="NrfA-like"/>
    <property type="match status" value="1"/>
</dbReference>
<sequence>MTRKKWVLAIWAVLLIAFAAVVIAGCGSKPASMTGTTLDTGLAPDEMDLEKFAKLYPHQYDSFMKNAEMSTVGTKYGGNLEKDSHLERYPYMKNLFGGYAFSLEYNEDRGHVYAMRDLATVKRVTSLPNGKKQVGSCLTCKSAEVPGMIAKMGEDYYATPVEEHLKNVKHGMTCYNCHDPQSMKLRVVQPAFIDAMKRRGEDVTKATQQQLRTYVCAQCHVEYYFNPNKKGEVTFPWDKGFTPTAIESYYDEVAAKENNFKADWVQPTTGAPMLKAQHPEFETYQGSIHQVNGVSCADCHMPYVKEGGQKISSHWWTSPLKQMDQSCVVCHREPVDKLRDYVIQKQDLTFEMLNKAGASTEVAGKSITKAMQAGASDADLAEARKLLRSAQWYWDFVSAENSMGFHNTPLTMNTLAKSIDLAQKSTMAAAKAGNFHDIPEATPYSDFIKERLNTVGWPKDKGETRKPADMNWK</sequence>
<reference evidence="12 13" key="1">
    <citation type="submission" date="2020-01" db="EMBL/GenBank/DDBJ databases">
        <title>Whole genome sequence of Heliobacterium gestii DSM 11169.</title>
        <authorList>
            <person name="Kyndt J.A."/>
            <person name="Meyer T.E."/>
        </authorList>
    </citation>
    <scope>NUCLEOTIDE SEQUENCE [LARGE SCALE GENOMIC DNA]</scope>
    <source>
        <strain evidence="12 13">DSM 11169</strain>
    </source>
</reference>
<dbReference type="Pfam" id="PF02335">
    <property type="entry name" value="Cytochrom_C552"/>
    <property type="match status" value="1"/>
</dbReference>
<accession>A0A845LA73</accession>
<comment type="catalytic activity">
    <reaction evidence="10">
        <text>6 Fe(III)-[cytochrome c] + NH4(+) + 2 H2O = 6 Fe(II)-[cytochrome c] + nitrite + 8 H(+)</text>
        <dbReference type="Rhea" id="RHEA:13089"/>
        <dbReference type="Rhea" id="RHEA-COMP:10350"/>
        <dbReference type="Rhea" id="RHEA-COMP:14399"/>
        <dbReference type="ChEBI" id="CHEBI:15377"/>
        <dbReference type="ChEBI" id="CHEBI:15378"/>
        <dbReference type="ChEBI" id="CHEBI:16301"/>
        <dbReference type="ChEBI" id="CHEBI:28938"/>
        <dbReference type="ChEBI" id="CHEBI:29033"/>
        <dbReference type="ChEBI" id="CHEBI:29034"/>
        <dbReference type="EC" id="1.7.2.2"/>
    </reaction>
</comment>
<feature type="chain" id="PRO_5039637083" description="nitrite reductase (cytochrome; ammonia-forming)" evidence="11">
    <location>
        <begin position="25"/>
        <end position="473"/>
    </location>
</feature>
<dbReference type="RefSeq" id="WP_161260155.1">
    <property type="nucleotide sequence ID" value="NZ_JAFBDC010000001.1"/>
</dbReference>
<evidence type="ECO:0000256" key="2">
    <source>
        <dbReference type="ARBA" id="ARBA00009288"/>
    </source>
</evidence>
<evidence type="ECO:0000256" key="10">
    <source>
        <dbReference type="ARBA" id="ARBA00049131"/>
    </source>
</evidence>
<gene>
    <name evidence="12" type="ORF">GTO89_00800</name>
</gene>
<evidence type="ECO:0000256" key="7">
    <source>
        <dbReference type="ARBA" id="ARBA00022837"/>
    </source>
</evidence>
<keyword evidence="13" id="KW-1185">Reference proteome</keyword>
<organism evidence="12 13">
    <name type="scientific">Heliomicrobium gestii</name>
    <name type="common">Heliobacterium gestii</name>
    <dbReference type="NCBI Taxonomy" id="2699"/>
    <lineage>
        <taxon>Bacteria</taxon>
        <taxon>Bacillati</taxon>
        <taxon>Bacillota</taxon>
        <taxon>Clostridia</taxon>
        <taxon>Eubacteriales</taxon>
        <taxon>Heliobacteriaceae</taxon>
        <taxon>Heliomicrobium</taxon>
    </lineage>
</organism>
<proteinExistence type="inferred from homology"/>
<evidence type="ECO:0000256" key="8">
    <source>
        <dbReference type="ARBA" id="ARBA00023002"/>
    </source>
</evidence>
<dbReference type="EMBL" id="WXEX01000001">
    <property type="protein sequence ID" value="MZP41569.1"/>
    <property type="molecule type" value="Genomic_DNA"/>
</dbReference>
<evidence type="ECO:0000256" key="9">
    <source>
        <dbReference type="ARBA" id="ARBA00023004"/>
    </source>
</evidence>
<comment type="similarity">
    <text evidence="2">Belongs to the cytochrome c-552 family.</text>
</comment>
<keyword evidence="6 11" id="KW-0732">Signal</keyword>
<dbReference type="PANTHER" id="PTHR30633:SF0">
    <property type="entry name" value="CYTOCHROME C-552"/>
    <property type="match status" value="1"/>
</dbReference>
<evidence type="ECO:0000256" key="1">
    <source>
        <dbReference type="ARBA" id="ARBA00004196"/>
    </source>
</evidence>
<dbReference type="GO" id="GO:0030288">
    <property type="term" value="C:outer membrane-bounded periplasmic space"/>
    <property type="evidence" value="ECO:0007669"/>
    <property type="project" value="TreeGrafter"/>
</dbReference>
<dbReference type="GO" id="GO:0046872">
    <property type="term" value="F:metal ion binding"/>
    <property type="evidence" value="ECO:0007669"/>
    <property type="project" value="UniProtKB-KW"/>
</dbReference>
<dbReference type="Proteomes" id="UP000471031">
    <property type="component" value="Unassembled WGS sequence"/>
</dbReference>
<dbReference type="SUPFAM" id="SSF48695">
    <property type="entry name" value="Multiheme cytochromes"/>
    <property type="match status" value="1"/>
</dbReference>
<dbReference type="PIRSF" id="PIRSF000243">
    <property type="entry name" value="Cyt_c552"/>
    <property type="match status" value="1"/>
</dbReference>